<sequence length="79" mass="8379">MADGGLIDPIAAGRALFPGPWSRRCCTAPSRWNMAPPSALRASGDGPTAANTDIPDPNILQALRRSVKIMQSHLVSLQI</sequence>
<dbReference type="AlphaFoldDB" id="A0A060UIS1"/>
<dbReference type="EMBL" id="CCCS020000002">
    <property type="protein sequence ID" value="CDQ08612.1"/>
    <property type="molecule type" value="Genomic_DNA"/>
</dbReference>
<organism evidence="1">
    <name type="scientific">Acidithiobacillus ferrivorans</name>
    <dbReference type="NCBI Taxonomy" id="160808"/>
    <lineage>
        <taxon>Bacteria</taxon>
        <taxon>Pseudomonadati</taxon>
        <taxon>Pseudomonadota</taxon>
        <taxon>Acidithiobacillia</taxon>
        <taxon>Acidithiobacillales</taxon>
        <taxon>Acidithiobacillaceae</taxon>
        <taxon>Acidithiobacillus</taxon>
    </lineage>
</organism>
<comment type="caution">
    <text evidence="1">The sequence shown here is derived from an EMBL/GenBank/DDBJ whole genome shotgun (WGS) entry which is preliminary data.</text>
</comment>
<name>A0A060UIS1_9PROT</name>
<protein>
    <submittedName>
        <fullName evidence="1">Uncharacterized protein</fullName>
    </submittedName>
</protein>
<gene>
    <name evidence="1" type="ORF">AFERRI_100047</name>
</gene>
<accession>A0A060UIS1</accession>
<reference evidence="1" key="2">
    <citation type="submission" date="2014-07" db="EMBL/GenBank/DDBJ databases">
        <title>Initial genome analysis of the psychrotolerant acidophile Acidithiobacillus ferrivorans CF27: insights into iron and sulfur oxidation pathways and into biofilm formation.</title>
        <authorList>
            <person name="Talla E."/>
            <person name="Hedrich S."/>
            <person name="Mangenot S."/>
            <person name="Ji B."/>
            <person name="Johnson D.B."/>
            <person name="Barbe V."/>
            <person name="Bonnefoy V."/>
        </authorList>
    </citation>
    <scope>NUCLEOTIDE SEQUENCE [LARGE SCALE GENOMIC DNA]</scope>
    <source>
        <strain evidence="1">CF27</strain>
    </source>
</reference>
<reference evidence="1" key="1">
    <citation type="submission" date="2014-03" db="EMBL/GenBank/DDBJ databases">
        <authorList>
            <person name="Genoscope - CEA"/>
        </authorList>
    </citation>
    <scope>NUCLEOTIDE SEQUENCE [LARGE SCALE GENOMIC DNA]</scope>
    <source>
        <strain evidence="1">CF27</strain>
    </source>
</reference>
<proteinExistence type="predicted"/>
<evidence type="ECO:0000313" key="1">
    <source>
        <dbReference type="EMBL" id="CDQ08612.1"/>
    </source>
</evidence>